<dbReference type="GO" id="GO:0005886">
    <property type="term" value="C:plasma membrane"/>
    <property type="evidence" value="ECO:0007669"/>
    <property type="project" value="TreeGrafter"/>
</dbReference>
<dbReference type="eggNOG" id="COG0841">
    <property type="taxonomic scope" value="Bacteria"/>
</dbReference>
<feature type="transmembrane region" description="Helical" evidence="1">
    <location>
        <begin position="975"/>
        <end position="997"/>
    </location>
</feature>
<feature type="transmembrane region" description="Helical" evidence="1">
    <location>
        <begin position="388"/>
        <end position="408"/>
    </location>
</feature>
<reference evidence="2 3" key="2">
    <citation type="journal article" date="2017" name="Antonie Van Leeuwenhoek">
        <title>Rhizobium rhizosphaerae sp. nov., a novel species isolated from rice rhizosphere.</title>
        <authorList>
            <person name="Zhao J.J."/>
            <person name="Zhang J."/>
            <person name="Zhang R.J."/>
            <person name="Zhang C.W."/>
            <person name="Yin H.Q."/>
            <person name="Zhang X.X."/>
        </authorList>
    </citation>
    <scope>NUCLEOTIDE SEQUENCE [LARGE SCALE GENOMIC DNA]</scope>
    <source>
        <strain evidence="2 3">ACAM 611</strain>
    </source>
</reference>
<dbReference type="Gene3D" id="3.30.2090.10">
    <property type="entry name" value="Multidrug efflux transporter AcrB TolC docking domain, DN and DC subdomains"/>
    <property type="match status" value="2"/>
</dbReference>
<keyword evidence="1" id="KW-1133">Transmembrane helix</keyword>
<dbReference type="SUPFAM" id="SSF82714">
    <property type="entry name" value="Multidrug efflux transporter AcrB TolC docking domain, DN and DC subdomains"/>
    <property type="match status" value="2"/>
</dbReference>
<protein>
    <submittedName>
        <fullName evidence="2">AcrB/AcrD/AcrF family protein</fullName>
    </submittedName>
</protein>
<dbReference type="InterPro" id="IPR001036">
    <property type="entry name" value="Acrflvin-R"/>
</dbReference>
<keyword evidence="1" id="KW-0812">Transmembrane</keyword>
<feature type="transmembrane region" description="Helical" evidence="1">
    <location>
        <begin position="459"/>
        <end position="479"/>
    </location>
</feature>
<comment type="caution">
    <text evidence="2">The sequence shown here is derived from an EMBL/GenBank/DDBJ whole genome shotgun (WGS) entry which is preliminary data.</text>
</comment>
<feature type="transmembrane region" description="Helical" evidence="1">
    <location>
        <begin position="362"/>
        <end position="381"/>
    </location>
</feature>
<dbReference type="InterPro" id="IPR027463">
    <property type="entry name" value="AcrB_DN_DC_subdom"/>
</dbReference>
<name>H5T7F7_9ALTE</name>
<dbReference type="SUPFAM" id="SSF82693">
    <property type="entry name" value="Multidrug efflux transporter AcrB pore domain, PN1, PN2, PC1 and PC2 subdomains"/>
    <property type="match status" value="3"/>
</dbReference>
<dbReference type="Proteomes" id="UP000053586">
    <property type="component" value="Unassembled WGS sequence"/>
</dbReference>
<dbReference type="AlphaFoldDB" id="H5T7F7"/>
<feature type="transmembrane region" description="Helical" evidence="1">
    <location>
        <begin position="556"/>
        <end position="575"/>
    </location>
</feature>
<dbReference type="PRINTS" id="PR00702">
    <property type="entry name" value="ACRIFLAVINRP"/>
</dbReference>
<reference evidence="2 3" key="1">
    <citation type="journal article" date="2012" name="J. Bacteriol.">
        <title>Genome sequence of proteorhodopsin-containing sea ice bacterium Glaciecola punicea ACAM 611T.</title>
        <authorList>
            <person name="Qin Q.-L."/>
            <person name="Xie B.-B."/>
            <person name="Shu Y.-L."/>
            <person name="Rong J.-C."/>
            <person name="Zhao D.-L."/>
            <person name="Zhang X.-Y."/>
            <person name="Chen X.-L."/>
            <person name="Zhou B.-C."/>
            <person name="Zhanga Y.-Z."/>
        </authorList>
    </citation>
    <scope>NUCLEOTIDE SEQUENCE [LARGE SCALE GENOMIC DNA]</scope>
    <source>
        <strain evidence="2 3">ACAM 611</strain>
    </source>
</reference>
<organism evidence="2 3">
    <name type="scientific">Glaciecola punicea ACAM 611</name>
    <dbReference type="NCBI Taxonomy" id="1121923"/>
    <lineage>
        <taxon>Bacteria</taxon>
        <taxon>Pseudomonadati</taxon>
        <taxon>Pseudomonadota</taxon>
        <taxon>Gammaproteobacteria</taxon>
        <taxon>Alteromonadales</taxon>
        <taxon>Alteromonadaceae</taxon>
        <taxon>Glaciecola</taxon>
    </lineage>
</organism>
<dbReference type="Gene3D" id="3.30.70.1440">
    <property type="entry name" value="Multidrug efflux transporter AcrB pore domain"/>
    <property type="match status" value="1"/>
</dbReference>
<keyword evidence="1" id="KW-0472">Membrane</keyword>
<accession>H5T7F7</accession>
<feature type="transmembrane region" description="Helical" evidence="1">
    <location>
        <begin position="36"/>
        <end position="54"/>
    </location>
</feature>
<dbReference type="Gene3D" id="1.20.1640.10">
    <property type="entry name" value="Multidrug efflux transporter AcrB transmembrane domain"/>
    <property type="match status" value="2"/>
</dbReference>
<feature type="transmembrane region" description="Helical" evidence="1">
    <location>
        <begin position="926"/>
        <end position="950"/>
    </location>
</feature>
<gene>
    <name evidence="2" type="ORF">GPUN_0080</name>
</gene>
<dbReference type="PANTHER" id="PTHR32063:SF14">
    <property type="entry name" value="BLL4319 PROTEIN"/>
    <property type="match status" value="1"/>
</dbReference>
<feature type="transmembrane region" description="Helical" evidence="1">
    <location>
        <begin position="491"/>
        <end position="517"/>
    </location>
</feature>
<dbReference type="SUPFAM" id="SSF82866">
    <property type="entry name" value="Multidrug efflux transporter AcrB transmembrane domain"/>
    <property type="match status" value="2"/>
</dbReference>
<feature type="transmembrane region" description="Helical" evidence="1">
    <location>
        <begin position="1003"/>
        <end position="1029"/>
    </location>
</feature>
<sequence>MNDKINSGSNTLDKHEAGATLLNTPSKMDIFSKRPVLAIVFSLVLILLGIRAAMNISVLQFPQISSASIQITTPYVGASAEIVQGFITEPIERAVSSVPGVDYIDSNTTPGLSFVTVWLKLNENSSSALAELSSRIDQIRFELPEGAEDPAIQVVRADRPFAIFYLTVNYDEENAGMSRLEVSDYLSRNVSPTLASIPGVQRIGLEGARSPAMRIWLDPQKMAALDVAADDVSSALRANNLIATIGNSENDQQRISLLTDTSLSSVKEFENLVVRDSNNNQVRIRDIATVMLGEEEGVTTARLDKEQVLYISVWPLPGANELEIGDRLYVMIDEINKTLPSGLSITDGFDGTIYMRDSLREIFITLAETVLLVGLVVLVMMGSFRTALVPLVTIPISILGAIAAMYMVGFSLNLLTVLAIVLSVGLVVDDAIVVVENVARYMRSGMGKMEAALASSRQLLAPIISMTITLAAVYAPIGLLTGLTGALFKEFAFTLAIAVIISGIVALTLSPIMAAYASPEGGKEGKITKKINGYFESLQIFYGKVLDKTMSLRSQILVAGFILSLLSVPFYLLSLKELAPTEDQSSINVIIESAPEASLDYTLTHMNDVVDTLLELEGATNMWQIVNPAAGFSGLNFVPVNERSQSVQEIYWQAFGSLSQVPGVKAFPVLDSALPTAGNFSVELVVLSTEPYADMKIYADKMVQAANRSGKFLFASTDLKIDLPQVRFILDRERIADLGLDLASVNRQLSTMLSGNFVNRYNQDGRAYRVIPMLSPTERLNPQAIMDLQIRIGDASTIPFSAIAELQTETAPRVLSKFEQKNAFRVFGEVIPGTTKEQGLSALEDIAAQMLPQTYSIDYAGESRQIRLQGSTLEGVLLIALVFVYFVLAVQFNSFRDPLVVLLGSVPLALAGAMMFSFLNFTTINIYSQVGFITLVGLIAKNGILIVEFANHMQRQGLHKIEAVKSAAKTRLRPVLMTTAATVLGHFPLVLVTGAGAEARNSIGIILVAGMLVGTFFTLIVLPNVYMLLASDHTKDYERERDGDADLVTVNS</sequence>
<feature type="transmembrane region" description="Helical" evidence="1">
    <location>
        <begin position="873"/>
        <end position="892"/>
    </location>
</feature>
<proteinExistence type="predicted"/>
<evidence type="ECO:0000313" key="3">
    <source>
        <dbReference type="Proteomes" id="UP000053586"/>
    </source>
</evidence>
<dbReference type="STRING" id="56804.BAE46_03735"/>
<dbReference type="GO" id="GO:0042910">
    <property type="term" value="F:xenobiotic transmembrane transporter activity"/>
    <property type="evidence" value="ECO:0007669"/>
    <property type="project" value="TreeGrafter"/>
</dbReference>
<dbReference type="EMBL" id="BAET01000002">
    <property type="protein sequence ID" value="GAB54234.1"/>
    <property type="molecule type" value="Genomic_DNA"/>
</dbReference>
<dbReference type="Gene3D" id="3.30.70.1430">
    <property type="entry name" value="Multidrug efflux transporter AcrB pore domain"/>
    <property type="match status" value="2"/>
</dbReference>
<dbReference type="PANTHER" id="PTHR32063">
    <property type="match status" value="1"/>
</dbReference>
<feature type="transmembrane region" description="Helical" evidence="1">
    <location>
        <begin position="414"/>
        <end position="438"/>
    </location>
</feature>
<dbReference type="Gene3D" id="3.30.70.1320">
    <property type="entry name" value="Multidrug efflux transporter AcrB pore domain like"/>
    <property type="match status" value="1"/>
</dbReference>
<feature type="transmembrane region" description="Helical" evidence="1">
    <location>
        <begin position="899"/>
        <end position="920"/>
    </location>
</feature>
<evidence type="ECO:0000313" key="2">
    <source>
        <dbReference type="EMBL" id="GAB54234.1"/>
    </source>
</evidence>
<keyword evidence="3" id="KW-1185">Reference proteome</keyword>
<dbReference type="Pfam" id="PF00873">
    <property type="entry name" value="ACR_tran"/>
    <property type="match status" value="1"/>
</dbReference>
<evidence type="ECO:0000256" key="1">
    <source>
        <dbReference type="SAM" id="Phobius"/>
    </source>
</evidence>